<keyword evidence="3" id="KW-1185">Reference proteome</keyword>
<dbReference type="Proteomes" id="UP001458880">
    <property type="component" value="Unassembled WGS sequence"/>
</dbReference>
<evidence type="ECO:0000313" key="2">
    <source>
        <dbReference type="EMBL" id="KAK9722654.1"/>
    </source>
</evidence>
<evidence type="ECO:0000313" key="3">
    <source>
        <dbReference type="Proteomes" id="UP001458880"/>
    </source>
</evidence>
<feature type="domain" description="PiggyBac transposable element-derived protein" evidence="1">
    <location>
        <begin position="62"/>
        <end position="142"/>
    </location>
</feature>
<organism evidence="2 3">
    <name type="scientific">Popillia japonica</name>
    <name type="common">Japanese beetle</name>
    <dbReference type="NCBI Taxonomy" id="7064"/>
    <lineage>
        <taxon>Eukaryota</taxon>
        <taxon>Metazoa</taxon>
        <taxon>Ecdysozoa</taxon>
        <taxon>Arthropoda</taxon>
        <taxon>Hexapoda</taxon>
        <taxon>Insecta</taxon>
        <taxon>Pterygota</taxon>
        <taxon>Neoptera</taxon>
        <taxon>Endopterygota</taxon>
        <taxon>Coleoptera</taxon>
        <taxon>Polyphaga</taxon>
        <taxon>Scarabaeiformia</taxon>
        <taxon>Scarabaeidae</taxon>
        <taxon>Rutelinae</taxon>
        <taxon>Popillia</taxon>
    </lineage>
</organism>
<dbReference type="Pfam" id="PF13843">
    <property type="entry name" value="DDE_Tnp_1_7"/>
    <property type="match status" value="1"/>
</dbReference>
<comment type="caution">
    <text evidence="2">The sequence shown here is derived from an EMBL/GenBank/DDBJ whole genome shotgun (WGS) entry which is preliminary data.</text>
</comment>
<dbReference type="EMBL" id="JASPKY010000186">
    <property type="protein sequence ID" value="KAK9722654.1"/>
    <property type="molecule type" value="Genomic_DNA"/>
</dbReference>
<name>A0AAW1KQ63_POPJA</name>
<accession>A0AAW1KQ63</accession>
<protein>
    <submittedName>
        <fullName evidence="2">Transposase IS4</fullName>
    </submittedName>
</protein>
<proteinExistence type="predicted"/>
<reference evidence="2 3" key="1">
    <citation type="journal article" date="2024" name="BMC Genomics">
        <title>De novo assembly and annotation of Popillia japonica's genome with initial clues to its potential as an invasive pest.</title>
        <authorList>
            <person name="Cucini C."/>
            <person name="Boschi S."/>
            <person name="Funari R."/>
            <person name="Cardaioli E."/>
            <person name="Iannotti N."/>
            <person name="Marturano G."/>
            <person name="Paoli F."/>
            <person name="Bruttini M."/>
            <person name="Carapelli A."/>
            <person name="Frati F."/>
            <person name="Nardi F."/>
        </authorList>
    </citation>
    <scope>NUCLEOTIDE SEQUENCE [LARGE SCALE GENOMIC DNA]</scope>
    <source>
        <strain evidence="2">DMR45628</strain>
    </source>
</reference>
<evidence type="ECO:0000259" key="1">
    <source>
        <dbReference type="Pfam" id="PF13843"/>
    </source>
</evidence>
<gene>
    <name evidence="2" type="ORF">QE152_g19564</name>
</gene>
<dbReference type="PANTHER" id="PTHR47055:SF3">
    <property type="entry name" value="PHORBOL-ESTER_DAG-TYPE DOMAIN-CONTAINING PROTEIN"/>
    <property type="match status" value="1"/>
</dbReference>
<dbReference type="InterPro" id="IPR052638">
    <property type="entry name" value="PiggyBac_TE-derived"/>
</dbReference>
<dbReference type="GO" id="GO:0043565">
    <property type="term" value="F:sequence-specific DNA binding"/>
    <property type="evidence" value="ECO:0007669"/>
    <property type="project" value="TreeGrafter"/>
</dbReference>
<dbReference type="InterPro" id="IPR029526">
    <property type="entry name" value="PGBD"/>
</dbReference>
<dbReference type="PANTHER" id="PTHR47055">
    <property type="entry name" value="DDE_TNP_1_7 DOMAIN-CONTAINING PROTEIN"/>
    <property type="match status" value="1"/>
</dbReference>
<dbReference type="AlphaFoldDB" id="A0AAW1KQ63"/>
<sequence>MFENRQIPTDITGTFEVIRSDNHLDETSNKNVKYIKQQTAAKWQKEYIPLRNHPNNIEEHYDPYVLFCLFFDDIILNTIVDYSIKYSTSKNRNNFKFDINDLWKWLGIVILSGYHVLPQIDLYWSLDEDKGVSLVRKTMSRN</sequence>